<sequence>MTSPNILFIQVDQLTAASLRAYGDTVCHAPNLDRLAETGTVFETAYCNFPLCAPSRFSMASGQLCSTIKAFDNAAEMPASIPTYAHYLRAAGYQTALSGKMHFIGPDQYHGFEKRLTPDLYPADFSWVPYWGDEGKRDTNDQRSVLVSGVCERSVQIDFDEMVTAQAIQHLYNLARSDDTRPFFLQVSYTHPHEPYLCRKEYWDLYEGVDIPLPSVPALPAEEHDAHAQRLLADFNMLDMQFADEDIARARRAYYGSISYIDEMIGQLFKTLDAIGKAEETAIIFTSDHGEMLGERGMWFKKHFYERALQVPLLMKLPGQTPERVATPASLVDILPTFMGIATGAPWQSGIETLEGHDLTQASASNPQLDRPVFAEYLAEATPTPILMIRKGSFKFIYSRVDPALMFDLSTDPDERHNLAADPDHADRVAEFEKLVAEKWDIDTLTADIVESQKRRRLIVEGYKSGIKPRWNHAEEATDEVIWYRGEGGYNEWAFSFLPVKMTGN</sequence>
<evidence type="ECO:0000259" key="4">
    <source>
        <dbReference type="Pfam" id="PF00884"/>
    </source>
</evidence>
<protein>
    <submittedName>
        <fullName evidence="5">Choline-sulfatase</fullName>
    </submittedName>
</protein>
<dbReference type="InterPro" id="IPR000917">
    <property type="entry name" value="Sulfatase_N"/>
</dbReference>
<evidence type="ECO:0000256" key="2">
    <source>
        <dbReference type="ARBA" id="ARBA00022723"/>
    </source>
</evidence>
<dbReference type="AlphaFoldDB" id="A0A073IFV7"/>
<dbReference type="InterPro" id="IPR017850">
    <property type="entry name" value="Alkaline_phosphatase_core_sf"/>
</dbReference>
<comment type="similarity">
    <text evidence="1">Belongs to the sulfatase family.</text>
</comment>
<comment type="caution">
    <text evidence="5">The sequence shown here is derived from an EMBL/GenBank/DDBJ whole genome shotgun (WGS) entry which is preliminary data.</text>
</comment>
<dbReference type="SUPFAM" id="SSF53649">
    <property type="entry name" value="Alkaline phosphatase-like"/>
    <property type="match status" value="1"/>
</dbReference>
<gene>
    <name evidence="5" type="ORF">DSW25_13220</name>
</gene>
<dbReference type="NCBIfam" id="TIGR03417">
    <property type="entry name" value="chol_sulfatase"/>
    <property type="match status" value="1"/>
</dbReference>
<keyword evidence="3" id="KW-0378">Hydrolase</keyword>
<dbReference type="GO" id="GO:0008484">
    <property type="term" value="F:sulfuric ester hydrolase activity"/>
    <property type="evidence" value="ECO:0007669"/>
    <property type="project" value="TreeGrafter"/>
</dbReference>
<keyword evidence="6" id="KW-1185">Reference proteome</keyword>
<keyword evidence="2" id="KW-0479">Metal-binding</keyword>
<dbReference type="GO" id="GO:0005737">
    <property type="term" value="C:cytoplasm"/>
    <property type="evidence" value="ECO:0007669"/>
    <property type="project" value="TreeGrafter"/>
</dbReference>
<dbReference type="OrthoDB" id="9795675at2"/>
<dbReference type="PANTHER" id="PTHR45953">
    <property type="entry name" value="IDURONATE 2-SULFATASE"/>
    <property type="match status" value="1"/>
</dbReference>
<dbReference type="EMBL" id="JAMC01000005">
    <property type="protein sequence ID" value="KEJ88624.1"/>
    <property type="molecule type" value="Genomic_DNA"/>
</dbReference>
<dbReference type="Gene3D" id="3.40.720.10">
    <property type="entry name" value="Alkaline Phosphatase, subunit A"/>
    <property type="match status" value="1"/>
</dbReference>
<evidence type="ECO:0000256" key="1">
    <source>
        <dbReference type="ARBA" id="ARBA00008779"/>
    </source>
</evidence>
<evidence type="ECO:0000313" key="5">
    <source>
        <dbReference type="EMBL" id="KEJ88624.1"/>
    </source>
</evidence>
<dbReference type="STRING" id="1300350.Z948_2114"/>
<dbReference type="FunFam" id="3.40.720.10:FF:000032">
    <property type="entry name" value="Choline sulfatase"/>
    <property type="match status" value="1"/>
</dbReference>
<name>A0A073IFV7_9RHOB</name>
<accession>A0A073IFV7</accession>
<evidence type="ECO:0000256" key="3">
    <source>
        <dbReference type="ARBA" id="ARBA00022801"/>
    </source>
</evidence>
<reference evidence="5 6" key="1">
    <citation type="submission" date="2014-01" db="EMBL/GenBank/DDBJ databases">
        <title>Sulfitobacter donghicola JCM 14565 Genome Sequencing.</title>
        <authorList>
            <person name="Lai Q."/>
            <person name="Hong Z."/>
        </authorList>
    </citation>
    <scope>NUCLEOTIDE SEQUENCE [LARGE SCALE GENOMIC DNA]</scope>
    <source>
        <strain evidence="5 6">JCM 14565</strain>
    </source>
</reference>
<dbReference type="eggNOG" id="COG3119">
    <property type="taxonomic scope" value="Bacteria"/>
</dbReference>
<dbReference type="RefSeq" id="WP_025059489.1">
    <property type="nucleotide sequence ID" value="NZ_JAMC01000005.1"/>
</dbReference>
<dbReference type="GO" id="GO:0046872">
    <property type="term" value="F:metal ion binding"/>
    <property type="evidence" value="ECO:0007669"/>
    <property type="project" value="UniProtKB-KW"/>
</dbReference>
<dbReference type="PROSITE" id="PS00149">
    <property type="entry name" value="SULFATASE_2"/>
    <property type="match status" value="1"/>
</dbReference>
<dbReference type="InterPro" id="IPR024607">
    <property type="entry name" value="Sulfatase_CS"/>
</dbReference>
<evidence type="ECO:0000313" key="6">
    <source>
        <dbReference type="Proteomes" id="UP000027734"/>
    </source>
</evidence>
<organism evidence="5 6">
    <name type="scientific">Sulfitobacter donghicola DSW-25 = KCTC 12864 = JCM 14565</name>
    <dbReference type="NCBI Taxonomy" id="1300350"/>
    <lineage>
        <taxon>Bacteria</taxon>
        <taxon>Pseudomonadati</taxon>
        <taxon>Pseudomonadota</taxon>
        <taxon>Alphaproteobacteria</taxon>
        <taxon>Rhodobacterales</taxon>
        <taxon>Roseobacteraceae</taxon>
        <taxon>Sulfitobacter</taxon>
    </lineage>
</organism>
<dbReference type="PANTHER" id="PTHR45953:SF1">
    <property type="entry name" value="IDURONATE 2-SULFATASE"/>
    <property type="match status" value="1"/>
</dbReference>
<proteinExistence type="inferred from homology"/>
<feature type="domain" description="Sulfatase N-terminal" evidence="4">
    <location>
        <begin position="4"/>
        <end position="342"/>
    </location>
</feature>
<dbReference type="Proteomes" id="UP000027734">
    <property type="component" value="Unassembled WGS sequence"/>
</dbReference>
<dbReference type="CDD" id="cd16032">
    <property type="entry name" value="choline-sulfatase"/>
    <property type="match status" value="1"/>
</dbReference>
<dbReference type="InterPro" id="IPR017785">
    <property type="entry name" value="Choline-sulfatase"/>
</dbReference>
<dbReference type="Pfam" id="PF00884">
    <property type="entry name" value="Sulfatase"/>
    <property type="match status" value="1"/>
</dbReference>